<name>A0A1G2BBE2_9BACT</name>
<reference evidence="4 5" key="1">
    <citation type="journal article" date="2016" name="Nat. Commun.">
        <title>Thousands of microbial genomes shed light on interconnected biogeochemical processes in an aquifer system.</title>
        <authorList>
            <person name="Anantharaman K."/>
            <person name="Brown C.T."/>
            <person name="Hug L.A."/>
            <person name="Sharon I."/>
            <person name="Castelle C.J."/>
            <person name="Probst A.J."/>
            <person name="Thomas B.C."/>
            <person name="Singh A."/>
            <person name="Wilkins M.J."/>
            <person name="Karaoz U."/>
            <person name="Brodie E.L."/>
            <person name="Williams K.H."/>
            <person name="Hubbard S.S."/>
            <person name="Banfield J.F."/>
        </authorList>
    </citation>
    <scope>NUCLEOTIDE SEQUENCE [LARGE SCALE GENOMIC DNA]</scope>
</reference>
<protein>
    <recommendedName>
        <fullName evidence="3">Nucleotidyl transferase domain-containing protein</fullName>
    </recommendedName>
</protein>
<dbReference type="CDD" id="cd04181">
    <property type="entry name" value="NTP_transferase"/>
    <property type="match status" value="1"/>
</dbReference>
<comment type="caution">
    <text evidence="4">The sequence shown here is derived from an EMBL/GenBank/DDBJ whole genome shotgun (WGS) entry which is preliminary data.</text>
</comment>
<dbReference type="AlphaFoldDB" id="A0A1G2BBE2"/>
<sequence>MITTLVIAAAGRGTRMQHLSQDKPKHLVEVRGKPFLHYILESAQKAGFQRVIIVVGYQKEKIQEFIAHSPFEVELVDQEKYVGNKYGTSAVVEVVEHLLAGQAFVSHNGDGLFLPQALQQAMKNDNFFHLFAQPFPVRKGLSEVRLDPQGMMLELVPTTATVSCLTNTGLYTLQPKVFDLVKTVPISVRGEYEITDVFNVLCQQHQVKAHILHDAWIELGRPENIPQVEKFLVKYHYV</sequence>
<keyword evidence="1" id="KW-0808">Transferase</keyword>
<dbReference type="InterPro" id="IPR029044">
    <property type="entry name" value="Nucleotide-diphossugar_trans"/>
</dbReference>
<keyword evidence="2" id="KW-0548">Nucleotidyltransferase</keyword>
<accession>A0A1G2BBE2</accession>
<dbReference type="GO" id="GO:0016779">
    <property type="term" value="F:nucleotidyltransferase activity"/>
    <property type="evidence" value="ECO:0007669"/>
    <property type="project" value="UniProtKB-KW"/>
</dbReference>
<evidence type="ECO:0000259" key="3">
    <source>
        <dbReference type="Pfam" id="PF00483"/>
    </source>
</evidence>
<organism evidence="4 5">
    <name type="scientific">Candidatus Kerfeldbacteria bacterium RIFOXYB2_FULL_38_14</name>
    <dbReference type="NCBI Taxonomy" id="1798547"/>
    <lineage>
        <taxon>Bacteria</taxon>
        <taxon>Candidatus Kerfeldiibacteriota</taxon>
    </lineage>
</organism>
<gene>
    <name evidence="4" type="ORF">A2319_02085</name>
</gene>
<proteinExistence type="predicted"/>
<dbReference type="Proteomes" id="UP000176420">
    <property type="component" value="Unassembled WGS sequence"/>
</dbReference>
<evidence type="ECO:0000256" key="2">
    <source>
        <dbReference type="ARBA" id="ARBA00022695"/>
    </source>
</evidence>
<dbReference type="EMBL" id="MHKI01000018">
    <property type="protein sequence ID" value="OGY86533.1"/>
    <property type="molecule type" value="Genomic_DNA"/>
</dbReference>
<dbReference type="Pfam" id="PF00483">
    <property type="entry name" value="NTP_transferase"/>
    <property type="match status" value="1"/>
</dbReference>
<dbReference type="PANTHER" id="PTHR43584:SF8">
    <property type="entry name" value="N-ACETYLMURAMATE ALPHA-1-PHOSPHATE URIDYLYLTRANSFERASE"/>
    <property type="match status" value="1"/>
</dbReference>
<evidence type="ECO:0000313" key="4">
    <source>
        <dbReference type="EMBL" id="OGY86533.1"/>
    </source>
</evidence>
<dbReference type="InterPro" id="IPR050065">
    <property type="entry name" value="GlmU-like"/>
</dbReference>
<dbReference type="InterPro" id="IPR005835">
    <property type="entry name" value="NTP_transferase_dom"/>
</dbReference>
<feature type="domain" description="Nucleotidyl transferase" evidence="3">
    <location>
        <begin position="6"/>
        <end position="232"/>
    </location>
</feature>
<dbReference type="PANTHER" id="PTHR43584">
    <property type="entry name" value="NUCLEOTIDYL TRANSFERASE"/>
    <property type="match status" value="1"/>
</dbReference>
<evidence type="ECO:0000313" key="5">
    <source>
        <dbReference type="Proteomes" id="UP000176420"/>
    </source>
</evidence>
<dbReference type="Gene3D" id="3.90.550.10">
    <property type="entry name" value="Spore Coat Polysaccharide Biosynthesis Protein SpsA, Chain A"/>
    <property type="match status" value="1"/>
</dbReference>
<dbReference type="SUPFAM" id="SSF53448">
    <property type="entry name" value="Nucleotide-diphospho-sugar transferases"/>
    <property type="match status" value="1"/>
</dbReference>
<evidence type="ECO:0000256" key="1">
    <source>
        <dbReference type="ARBA" id="ARBA00022679"/>
    </source>
</evidence>